<dbReference type="AlphaFoldDB" id="A0AAN5DEV4"/>
<keyword evidence="3" id="KW-1185">Reference proteome</keyword>
<organism evidence="2 3">
    <name type="scientific">Pristionchus mayeri</name>
    <dbReference type="NCBI Taxonomy" id="1317129"/>
    <lineage>
        <taxon>Eukaryota</taxon>
        <taxon>Metazoa</taxon>
        <taxon>Ecdysozoa</taxon>
        <taxon>Nematoda</taxon>
        <taxon>Chromadorea</taxon>
        <taxon>Rhabditida</taxon>
        <taxon>Rhabditina</taxon>
        <taxon>Diplogasteromorpha</taxon>
        <taxon>Diplogasteroidea</taxon>
        <taxon>Neodiplogasteridae</taxon>
        <taxon>Pristionchus</taxon>
    </lineage>
</organism>
<dbReference type="EMBL" id="BTRK01000006">
    <property type="protein sequence ID" value="GMR61232.1"/>
    <property type="molecule type" value="Genomic_DNA"/>
</dbReference>
<feature type="non-terminal residue" evidence="2">
    <location>
        <position position="149"/>
    </location>
</feature>
<reference evidence="3" key="1">
    <citation type="submission" date="2022-10" db="EMBL/GenBank/DDBJ databases">
        <title>Genome assembly of Pristionchus species.</title>
        <authorList>
            <person name="Yoshida K."/>
            <person name="Sommer R.J."/>
        </authorList>
    </citation>
    <scope>NUCLEOTIDE SEQUENCE [LARGE SCALE GENOMIC DNA]</scope>
    <source>
        <strain evidence="3">RS5460</strain>
    </source>
</reference>
<keyword evidence="1" id="KW-1133">Transmembrane helix</keyword>
<name>A0AAN5DEV4_9BILA</name>
<feature type="transmembrane region" description="Helical" evidence="1">
    <location>
        <begin position="115"/>
        <end position="140"/>
    </location>
</feature>
<dbReference type="Proteomes" id="UP001328107">
    <property type="component" value="Unassembled WGS sequence"/>
</dbReference>
<feature type="non-terminal residue" evidence="2">
    <location>
        <position position="1"/>
    </location>
</feature>
<proteinExistence type="predicted"/>
<comment type="caution">
    <text evidence="2">The sequence shown here is derived from an EMBL/GenBank/DDBJ whole genome shotgun (WGS) entry which is preliminary data.</text>
</comment>
<gene>
    <name evidence="2" type="ORF">PMAYCL1PPCAC_31427</name>
</gene>
<evidence type="ECO:0000313" key="3">
    <source>
        <dbReference type="Proteomes" id="UP001328107"/>
    </source>
</evidence>
<accession>A0AAN5DEV4</accession>
<evidence type="ECO:0000313" key="2">
    <source>
        <dbReference type="EMBL" id="GMR61232.1"/>
    </source>
</evidence>
<evidence type="ECO:0000256" key="1">
    <source>
        <dbReference type="SAM" id="Phobius"/>
    </source>
</evidence>
<feature type="transmembrane region" description="Helical" evidence="1">
    <location>
        <begin position="12"/>
        <end position="32"/>
    </location>
</feature>
<protein>
    <submittedName>
        <fullName evidence="2">Uncharacterized protein</fullName>
    </submittedName>
</protein>
<sequence>VAESRRWALLLFSYFSTIGIFIAALVICGGFYRRIRINAKNMVICLAILTVDSYISDHFKRIFHYSIDLGMLCFIMSLRVKLMKAMMENVNVTCSFDIFQSQLVTMREYFQNIPLYPLVGAYSFIWYSIYISLNLILILIDWLNMFLQT</sequence>
<keyword evidence="1" id="KW-0812">Transmembrane</keyword>
<keyword evidence="1" id="KW-0472">Membrane</keyword>